<feature type="transmembrane region" description="Helical" evidence="1">
    <location>
        <begin position="20"/>
        <end position="42"/>
    </location>
</feature>
<reference evidence="2" key="1">
    <citation type="submission" date="2016-10" db="EMBL/GenBank/DDBJ databases">
        <title>Genome sequence of Streptomyces malaysiense MUSC 136.</title>
        <authorList>
            <person name="Lee L.-H."/>
            <person name="Ser H.-L."/>
        </authorList>
    </citation>
    <scope>NUCLEOTIDE SEQUENCE [LARGE SCALE GENOMIC DNA]</scope>
    <source>
        <strain evidence="2">MUSC 136</strain>
    </source>
</reference>
<evidence type="ECO:0000313" key="2">
    <source>
        <dbReference type="EMBL" id="OIK25016.1"/>
    </source>
</evidence>
<dbReference type="EMBL" id="LBDA02000056">
    <property type="protein sequence ID" value="OIK25016.1"/>
    <property type="molecule type" value="Genomic_DNA"/>
</dbReference>
<keyword evidence="1" id="KW-0812">Transmembrane</keyword>
<dbReference type="Proteomes" id="UP000034838">
    <property type="component" value="Unassembled WGS sequence"/>
</dbReference>
<keyword evidence="1" id="KW-0472">Membrane</keyword>
<dbReference type="AlphaFoldDB" id="A0A1J4PYW9"/>
<comment type="caution">
    <text evidence="2">The sequence shown here is derived from an EMBL/GenBank/DDBJ whole genome shotgun (WGS) entry which is preliminary data.</text>
</comment>
<dbReference type="RefSeq" id="WP_046422910.1">
    <property type="nucleotide sequence ID" value="NZ_LBDA02000056.1"/>
</dbReference>
<dbReference type="OrthoDB" id="4309428at2"/>
<evidence type="ECO:0000313" key="3">
    <source>
        <dbReference type="Proteomes" id="UP000034838"/>
    </source>
</evidence>
<evidence type="ECO:0000256" key="1">
    <source>
        <dbReference type="SAM" id="Phobius"/>
    </source>
</evidence>
<keyword evidence="1" id="KW-1133">Transmembrane helix</keyword>
<proteinExistence type="predicted"/>
<evidence type="ECO:0008006" key="4">
    <source>
        <dbReference type="Google" id="ProtNLM"/>
    </source>
</evidence>
<sequence length="96" mass="9756">MGVRMPDHITPSRNDSPATLLGPTALVLGAVSAVGICPLLMLFPLTELAGALALTFGLAGVHHARRGLGRMWPAATGTVLGAAGFLCPWILLVGSA</sequence>
<keyword evidence="3" id="KW-1185">Reference proteome</keyword>
<protein>
    <recommendedName>
        <fullName evidence="4">DUF4190 domain-containing protein</fullName>
    </recommendedName>
</protein>
<gene>
    <name evidence="2" type="ORF">VT52_023960</name>
</gene>
<accession>A0A1J4PYW9</accession>
<name>A0A1J4PYW9_9ACTN</name>
<feature type="transmembrane region" description="Helical" evidence="1">
    <location>
        <begin position="71"/>
        <end position="92"/>
    </location>
</feature>
<organism evidence="2 3">
    <name type="scientific">Streptomyces malaysiense</name>
    <dbReference type="NCBI Taxonomy" id="1428626"/>
    <lineage>
        <taxon>Bacteria</taxon>
        <taxon>Bacillati</taxon>
        <taxon>Actinomycetota</taxon>
        <taxon>Actinomycetes</taxon>
        <taxon>Kitasatosporales</taxon>
        <taxon>Streptomycetaceae</taxon>
        <taxon>Streptomyces</taxon>
    </lineage>
</organism>